<keyword evidence="4 7" id="KW-0561">Oxygen transport</keyword>
<dbReference type="AlphaFoldDB" id="H3ABR1"/>
<comment type="similarity">
    <text evidence="1 7">Belongs to the globin family.</text>
</comment>
<dbReference type="InterPro" id="IPR002339">
    <property type="entry name" value="Hemoglobin_pi"/>
</dbReference>
<dbReference type="GO" id="GO:0005344">
    <property type="term" value="F:oxygen carrier activity"/>
    <property type="evidence" value="ECO:0007669"/>
    <property type="project" value="UniProtKB-KW"/>
</dbReference>
<dbReference type="PROSITE" id="PS01033">
    <property type="entry name" value="GLOBIN"/>
    <property type="match status" value="1"/>
</dbReference>
<dbReference type="GO" id="GO:0020037">
    <property type="term" value="F:heme binding"/>
    <property type="evidence" value="ECO:0007669"/>
    <property type="project" value="InterPro"/>
</dbReference>
<dbReference type="Pfam" id="PF00042">
    <property type="entry name" value="Globin"/>
    <property type="match status" value="1"/>
</dbReference>
<evidence type="ECO:0000256" key="4">
    <source>
        <dbReference type="ARBA" id="ARBA00022621"/>
    </source>
</evidence>
<dbReference type="FunCoup" id="H3ABR1">
    <property type="interactions" value="66"/>
</dbReference>
<evidence type="ECO:0000256" key="2">
    <source>
        <dbReference type="ARBA" id="ARBA00022448"/>
    </source>
</evidence>
<evidence type="ECO:0000259" key="8">
    <source>
        <dbReference type="PROSITE" id="PS01033"/>
    </source>
</evidence>
<dbReference type="PRINTS" id="PR00815">
    <property type="entry name" value="PIHAEM"/>
</dbReference>
<keyword evidence="6" id="KW-0408">Iron</keyword>
<dbReference type="STRING" id="7897.ENSLACP00000007082"/>
<protein>
    <submittedName>
        <fullName evidence="9">Hemoglobin subunit zeta</fullName>
    </submittedName>
</protein>
<sequence>MLSANDKTLISSTWNKVAANAEDIGAEALERLFLAHPQTKIYFSHMDLSPGSSMLRAHGKKVMGTIEGSIKSIDKLATVLSRLSDMHAYNFMVDPVNFKLLSQCILVALATQLMADFTPEAQCAWDKFLALISEILFSKYR</sequence>
<keyword evidence="10" id="KW-1185">Reference proteome</keyword>
<dbReference type="InterPro" id="IPR002338">
    <property type="entry name" value="Hemoglobin_a-typ"/>
</dbReference>
<dbReference type="HOGENOM" id="CLU_003827_10_2_1"/>
<dbReference type="GeneTree" id="ENSGT00940000158623"/>
<dbReference type="PRINTS" id="PR00612">
    <property type="entry name" value="ALPHAHAEM"/>
</dbReference>
<evidence type="ECO:0000313" key="9">
    <source>
        <dbReference type="Ensembl" id="ENSLACP00000007082.2"/>
    </source>
</evidence>
<dbReference type="GO" id="GO:0031720">
    <property type="term" value="F:haptoglobin binding"/>
    <property type="evidence" value="ECO:0007669"/>
    <property type="project" value="TreeGrafter"/>
</dbReference>
<dbReference type="GO" id="GO:0004601">
    <property type="term" value="F:peroxidase activity"/>
    <property type="evidence" value="ECO:0007669"/>
    <property type="project" value="TreeGrafter"/>
</dbReference>
<dbReference type="GeneID" id="102354658"/>
<dbReference type="GO" id="GO:0043177">
    <property type="term" value="F:organic acid binding"/>
    <property type="evidence" value="ECO:0007669"/>
    <property type="project" value="TreeGrafter"/>
</dbReference>
<dbReference type="Bgee" id="ENSLACG00000006283">
    <property type="expression patterns" value="Expressed in muscle tissue and 6 other cell types or tissues"/>
</dbReference>
<proteinExistence type="inferred from homology"/>
<dbReference type="GO" id="GO:0042744">
    <property type="term" value="P:hydrogen peroxide catabolic process"/>
    <property type="evidence" value="ECO:0007669"/>
    <property type="project" value="TreeGrafter"/>
</dbReference>
<dbReference type="GO" id="GO:0019825">
    <property type="term" value="F:oxygen binding"/>
    <property type="evidence" value="ECO:0007669"/>
    <property type="project" value="InterPro"/>
</dbReference>
<evidence type="ECO:0000256" key="6">
    <source>
        <dbReference type="ARBA" id="ARBA00023004"/>
    </source>
</evidence>
<dbReference type="EMBL" id="AFYH01225914">
    <property type="status" value="NOT_ANNOTATED_CDS"/>
    <property type="molecule type" value="Genomic_DNA"/>
</dbReference>
<reference evidence="9" key="2">
    <citation type="submission" date="2025-08" db="UniProtKB">
        <authorList>
            <consortium name="Ensembl"/>
        </authorList>
    </citation>
    <scope>IDENTIFICATION</scope>
</reference>
<dbReference type="OrthoDB" id="8751793at2759"/>
<accession>H3ABR1</accession>
<dbReference type="Gene3D" id="1.10.490.10">
    <property type="entry name" value="Globins"/>
    <property type="match status" value="1"/>
</dbReference>
<evidence type="ECO:0000256" key="5">
    <source>
        <dbReference type="ARBA" id="ARBA00022723"/>
    </source>
</evidence>
<dbReference type="OMA" id="VIATMFP"/>
<reference evidence="10" key="1">
    <citation type="submission" date="2011-08" db="EMBL/GenBank/DDBJ databases">
        <title>The draft genome of Latimeria chalumnae.</title>
        <authorList>
            <person name="Di Palma F."/>
            <person name="Alfoldi J."/>
            <person name="Johnson J."/>
            <person name="Berlin A."/>
            <person name="Gnerre S."/>
            <person name="Jaffe D."/>
            <person name="MacCallum I."/>
            <person name="Young S."/>
            <person name="Walker B.J."/>
            <person name="Lander E."/>
            <person name="Lindblad-Toh K."/>
        </authorList>
    </citation>
    <scope>NUCLEOTIDE SEQUENCE [LARGE SCALE GENOMIC DNA]</scope>
    <source>
        <strain evidence="10">Wild caught</strain>
    </source>
</reference>
<reference evidence="9" key="3">
    <citation type="submission" date="2025-09" db="UniProtKB">
        <authorList>
            <consortium name="Ensembl"/>
        </authorList>
    </citation>
    <scope>IDENTIFICATION</scope>
</reference>
<dbReference type="KEGG" id="lcm:102354658"/>
<dbReference type="Proteomes" id="UP000008672">
    <property type="component" value="Unassembled WGS sequence"/>
</dbReference>
<evidence type="ECO:0000256" key="1">
    <source>
        <dbReference type="ARBA" id="ARBA00008705"/>
    </source>
</evidence>
<keyword evidence="5" id="KW-0479">Metal-binding</keyword>
<dbReference type="InterPro" id="IPR012292">
    <property type="entry name" value="Globin/Proto"/>
</dbReference>
<dbReference type="SUPFAM" id="SSF46458">
    <property type="entry name" value="Globin-like"/>
    <property type="match status" value="1"/>
</dbReference>
<gene>
    <name evidence="9" type="primary">HBZ</name>
</gene>
<dbReference type="InterPro" id="IPR050056">
    <property type="entry name" value="Hemoglobin_oxygen_transport"/>
</dbReference>
<name>H3ABR1_LATCH</name>
<dbReference type="FunFam" id="1.10.490.10:FF:000002">
    <property type="entry name" value="Hemoglobin subunit alpha"/>
    <property type="match status" value="1"/>
</dbReference>
<keyword evidence="3 7" id="KW-0349">Heme</keyword>
<dbReference type="GO" id="GO:0005833">
    <property type="term" value="C:hemoglobin complex"/>
    <property type="evidence" value="ECO:0007669"/>
    <property type="project" value="InterPro"/>
</dbReference>
<evidence type="ECO:0000256" key="7">
    <source>
        <dbReference type="RuleBase" id="RU000356"/>
    </source>
</evidence>
<dbReference type="InterPro" id="IPR000971">
    <property type="entry name" value="Globin"/>
</dbReference>
<keyword evidence="2 7" id="KW-0813">Transport</keyword>
<dbReference type="GO" id="GO:0031838">
    <property type="term" value="C:haptoglobin-hemoglobin complex"/>
    <property type="evidence" value="ECO:0007669"/>
    <property type="project" value="TreeGrafter"/>
</dbReference>
<dbReference type="CDD" id="cd08927">
    <property type="entry name" value="Hb-alpha-like"/>
    <property type="match status" value="1"/>
</dbReference>
<feature type="domain" description="Globin" evidence="8">
    <location>
        <begin position="1"/>
        <end position="141"/>
    </location>
</feature>
<dbReference type="Ensembl" id="ENSLACT00000007141.2">
    <property type="protein sequence ID" value="ENSLACP00000007082.2"/>
    <property type="gene ID" value="ENSLACG00000006283.2"/>
</dbReference>
<dbReference type="EMBL" id="AFYH01225913">
    <property type="status" value="NOT_ANNOTATED_CDS"/>
    <property type="molecule type" value="Genomic_DNA"/>
</dbReference>
<dbReference type="InterPro" id="IPR009050">
    <property type="entry name" value="Globin-like_sf"/>
</dbReference>
<evidence type="ECO:0000256" key="3">
    <source>
        <dbReference type="ARBA" id="ARBA00022617"/>
    </source>
</evidence>
<organism evidence="9 10">
    <name type="scientific">Latimeria chalumnae</name>
    <name type="common">Coelacanth</name>
    <dbReference type="NCBI Taxonomy" id="7897"/>
    <lineage>
        <taxon>Eukaryota</taxon>
        <taxon>Metazoa</taxon>
        <taxon>Chordata</taxon>
        <taxon>Craniata</taxon>
        <taxon>Vertebrata</taxon>
        <taxon>Euteleostomi</taxon>
        <taxon>Coelacanthiformes</taxon>
        <taxon>Coelacanthidae</taxon>
        <taxon>Latimeria</taxon>
    </lineage>
</organism>
<evidence type="ECO:0000313" key="10">
    <source>
        <dbReference type="Proteomes" id="UP000008672"/>
    </source>
</evidence>
<dbReference type="PANTHER" id="PTHR11442">
    <property type="entry name" value="HEMOGLOBIN FAMILY MEMBER"/>
    <property type="match status" value="1"/>
</dbReference>
<dbReference type="GO" id="GO:0072562">
    <property type="term" value="C:blood microparticle"/>
    <property type="evidence" value="ECO:0007669"/>
    <property type="project" value="TreeGrafter"/>
</dbReference>
<dbReference type="eggNOG" id="KOG3378">
    <property type="taxonomic scope" value="Eukaryota"/>
</dbReference>
<dbReference type="InParanoid" id="H3ABR1"/>
<dbReference type="PANTHER" id="PTHR11442:SF41">
    <property type="entry name" value="HEMOGLOBIN SUBUNIT ZETA"/>
    <property type="match status" value="1"/>
</dbReference>
<dbReference type="GO" id="GO:0005506">
    <property type="term" value="F:iron ion binding"/>
    <property type="evidence" value="ECO:0007669"/>
    <property type="project" value="InterPro"/>
</dbReference>